<dbReference type="PROSITE" id="PS50949">
    <property type="entry name" value="HTH_GNTR"/>
    <property type="match status" value="1"/>
</dbReference>
<dbReference type="Gene3D" id="1.10.10.10">
    <property type="entry name" value="Winged helix-like DNA-binding domain superfamily/Winged helix DNA-binding domain"/>
    <property type="match status" value="1"/>
</dbReference>
<evidence type="ECO:0000256" key="3">
    <source>
        <dbReference type="ARBA" id="ARBA00023163"/>
    </source>
</evidence>
<comment type="caution">
    <text evidence="5">The sequence shown here is derived from an EMBL/GenBank/DDBJ whole genome shotgun (WGS) entry which is preliminary data.</text>
</comment>
<evidence type="ECO:0000256" key="1">
    <source>
        <dbReference type="ARBA" id="ARBA00023015"/>
    </source>
</evidence>
<dbReference type="SMART" id="SM00345">
    <property type="entry name" value="HTH_GNTR"/>
    <property type="match status" value="1"/>
</dbReference>
<keyword evidence="6" id="KW-1185">Reference proteome</keyword>
<sequence>MSKINIDVKINKDSDVPLYLQVKKQIIDLLKNNILKVGDKMPTERELSERLRVSRNTISTAYNELEQDGILRSYQGRGTFVEGEVNPWKIQNMKQKIMKFIDLGFEEAVETGMDAEEFLEIVIQRVREKKEFMSKITAVYVECNIEQAKIFAEQLMESTNMNVIPITIKDIENGHNEINEIIERSQVIITTFNHVNEVVIMTKRFQKEIIGVEINVDLETIVKIARYPKATKFAFICISNEFMFKARGALEKAGLHNINIQFTNTMDNQELIKIINGSDVLVVSPGRYENVELYNVHKKQIMKFLYNLDNNSIKVLKSKIVELKYNK</sequence>
<gene>
    <name evidence="5" type="ORF">ACJDU8_11245</name>
</gene>
<dbReference type="PRINTS" id="PR00035">
    <property type="entry name" value="HTHGNTR"/>
</dbReference>
<name>A0ABW8SK54_9CLOT</name>
<keyword evidence="1" id="KW-0805">Transcription regulation</keyword>
<dbReference type="RefSeq" id="WP_406792250.1">
    <property type="nucleotide sequence ID" value="NZ_JBJHZX010000015.1"/>
</dbReference>
<dbReference type="InterPro" id="IPR000524">
    <property type="entry name" value="Tscrpt_reg_HTH_GntR"/>
</dbReference>
<dbReference type="Pfam" id="PF00392">
    <property type="entry name" value="GntR"/>
    <property type="match status" value="1"/>
</dbReference>
<evidence type="ECO:0000259" key="4">
    <source>
        <dbReference type="PROSITE" id="PS50949"/>
    </source>
</evidence>
<proteinExistence type="predicted"/>
<dbReference type="EMBL" id="JBJHZX010000015">
    <property type="protein sequence ID" value="MFL0196136.1"/>
    <property type="molecule type" value="Genomic_DNA"/>
</dbReference>
<dbReference type="InterPro" id="IPR036388">
    <property type="entry name" value="WH-like_DNA-bd_sf"/>
</dbReference>
<keyword evidence="2" id="KW-0238">DNA-binding</keyword>
<dbReference type="CDD" id="cd07377">
    <property type="entry name" value="WHTH_GntR"/>
    <property type="match status" value="1"/>
</dbReference>
<reference evidence="5 6" key="1">
    <citation type="submission" date="2024-11" db="EMBL/GenBank/DDBJ databases">
        <authorList>
            <person name="Heng Y.C."/>
            <person name="Lim A.C.H."/>
            <person name="Lee J.K.Y."/>
            <person name="Kittelmann S."/>
        </authorList>
    </citation>
    <scope>NUCLEOTIDE SEQUENCE [LARGE SCALE GENOMIC DNA]</scope>
    <source>
        <strain evidence="5 6">WILCCON 0269</strain>
    </source>
</reference>
<evidence type="ECO:0000313" key="6">
    <source>
        <dbReference type="Proteomes" id="UP001623660"/>
    </source>
</evidence>
<accession>A0ABW8SK54</accession>
<keyword evidence="3" id="KW-0804">Transcription</keyword>
<dbReference type="PANTHER" id="PTHR38445">
    <property type="entry name" value="HTH-TYPE TRANSCRIPTIONAL REPRESSOR YTRA"/>
    <property type="match status" value="1"/>
</dbReference>
<protein>
    <submittedName>
        <fullName evidence="5">GntR family transcriptional regulator</fullName>
    </submittedName>
</protein>
<organism evidence="5 6">
    <name type="scientific">Candidatus Clostridium eludens</name>
    <dbReference type="NCBI Taxonomy" id="3381663"/>
    <lineage>
        <taxon>Bacteria</taxon>
        <taxon>Bacillati</taxon>
        <taxon>Bacillota</taxon>
        <taxon>Clostridia</taxon>
        <taxon>Eubacteriales</taxon>
        <taxon>Clostridiaceae</taxon>
        <taxon>Clostridium</taxon>
    </lineage>
</organism>
<dbReference type="PANTHER" id="PTHR38445:SF9">
    <property type="entry name" value="HTH-TYPE TRANSCRIPTIONAL REPRESSOR YTRA"/>
    <property type="match status" value="1"/>
</dbReference>
<dbReference type="Proteomes" id="UP001623660">
    <property type="component" value="Unassembled WGS sequence"/>
</dbReference>
<feature type="domain" description="HTH gntR-type" evidence="4">
    <location>
        <begin position="16"/>
        <end position="84"/>
    </location>
</feature>
<evidence type="ECO:0000256" key="2">
    <source>
        <dbReference type="ARBA" id="ARBA00023125"/>
    </source>
</evidence>
<dbReference type="SUPFAM" id="SSF46785">
    <property type="entry name" value="Winged helix' DNA-binding domain"/>
    <property type="match status" value="1"/>
</dbReference>
<evidence type="ECO:0000313" key="5">
    <source>
        <dbReference type="EMBL" id="MFL0196136.1"/>
    </source>
</evidence>
<dbReference type="InterPro" id="IPR036390">
    <property type="entry name" value="WH_DNA-bd_sf"/>
</dbReference>